<sequence>MNKDESSGSASVDSQLLELQKEYVASLPARLVPVMASWQCCVDSNYAADLLQEVYRAVHAIAGTSSMLNVTPVNELSNKAQELIHGLMAADDMDAERLLDLGKTLKTLESVILAGKVKAPPINLHG</sequence>
<reference evidence="3 4" key="1">
    <citation type="journal article" date="2011" name="Int. J. Syst. Evol. Microbiol.">
        <title>Zhongshania antarctica gen. nov., sp. nov. and Zhongshania guokunii sp. nov., gammaproteobacteria respectively isolated from coastal attached (fast) ice and surface seawater of the Antarctic.</title>
        <authorList>
            <person name="Li H.J."/>
            <person name="Zhang X.Y."/>
            <person name="Chen C.X."/>
            <person name="Zhang Y.J."/>
            <person name="Gao Z.M."/>
            <person name="Yu Y."/>
            <person name="Chen X.L."/>
            <person name="Chen B."/>
            <person name="Zhang Y.Z."/>
        </authorList>
    </citation>
    <scope>NUCLEOTIDE SEQUENCE [LARGE SCALE GENOMIC DNA]</scope>
    <source>
        <strain evidence="3 4">ZS6-22T</strain>
    </source>
</reference>
<name>A0ABV3U4R6_9GAMM</name>
<feature type="domain" description="HPt" evidence="2">
    <location>
        <begin position="38"/>
        <end position="101"/>
    </location>
</feature>
<dbReference type="RefSeq" id="WP_368381206.1">
    <property type="nucleotide sequence ID" value="NZ_JBFRYA010000006.1"/>
</dbReference>
<dbReference type="SUPFAM" id="SSF47226">
    <property type="entry name" value="Histidine-containing phosphotransfer domain, HPT domain"/>
    <property type="match status" value="1"/>
</dbReference>
<dbReference type="Pfam" id="PF01627">
    <property type="entry name" value="Hpt"/>
    <property type="match status" value="1"/>
</dbReference>
<dbReference type="InterPro" id="IPR036641">
    <property type="entry name" value="HPT_dom_sf"/>
</dbReference>
<comment type="caution">
    <text evidence="3">The sequence shown here is derived from an EMBL/GenBank/DDBJ whole genome shotgun (WGS) entry which is preliminary data.</text>
</comment>
<dbReference type="EMBL" id="JBFRYA010000006">
    <property type="protein sequence ID" value="MEX1668940.1"/>
    <property type="molecule type" value="Genomic_DNA"/>
</dbReference>
<organism evidence="3 4">
    <name type="scientific">Zhongshania guokunii</name>
    <dbReference type="NCBI Taxonomy" id="641783"/>
    <lineage>
        <taxon>Bacteria</taxon>
        <taxon>Pseudomonadati</taxon>
        <taxon>Pseudomonadota</taxon>
        <taxon>Gammaproteobacteria</taxon>
        <taxon>Cellvibrionales</taxon>
        <taxon>Spongiibacteraceae</taxon>
        <taxon>Zhongshania</taxon>
    </lineage>
</organism>
<keyword evidence="4" id="KW-1185">Reference proteome</keyword>
<dbReference type="InterPro" id="IPR008207">
    <property type="entry name" value="Sig_transdc_His_kin_Hpt_dom"/>
</dbReference>
<keyword evidence="1" id="KW-0902">Two-component regulatory system</keyword>
<evidence type="ECO:0000259" key="2">
    <source>
        <dbReference type="Pfam" id="PF01627"/>
    </source>
</evidence>
<evidence type="ECO:0000313" key="3">
    <source>
        <dbReference type="EMBL" id="MEX1668940.1"/>
    </source>
</evidence>
<dbReference type="Proteomes" id="UP001557485">
    <property type="component" value="Unassembled WGS sequence"/>
</dbReference>
<evidence type="ECO:0000256" key="1">
    <source>
        <dbReference type="ARBA" id="ARBA00023012"/>
    </source>
</evidence>
<proteinExistence type="predicted"/>
<gene>
    <name evidence="3" type="ORF">AB4876_08445</name>
</gene>
<dbReference type="Gene3D" id="1.20.120.160">
    <property type="entry name" value="HPT domain"/>
    <property type="match status" value="1"/>
</dbReference>
<protein>
    <submittedName>
        <fullName evidence="3">Hpt domain-containing protein</fullName>
    </submittedName>
</protein>
<accession>A0ABV3U4R6</accession>
<evidence type="ECO:0000313" key="4">
    <source>
        <dbReference type="Proteomes" id="UP001557485"/>
    </source>
</evidence>